<feature type="transmembrane region" description="Helical" evidence="6">
    <location>
        <begin position="129"/>
        <end position="149"/>
    </location>
</feature>
<feature type="transmembrane region" description="Helical" evidence="6">
    <location>
        <begin position="262"/>
        <end position="283"/>
    </location>
</feature>
<feature type="transmembrane region" description="Helical" evidence="6">
    <location>
        <begin position="99"/>
        <end position="117"/>
    </location>
</feature>
<reference evidence="7 8" key="1">
    <citation type="journal article" date="2020" name="G3 (Bethesda)">
        <title>Genetic Underpinnings of Host Manipulation by Ophiocordyceps as Revealed by Comparative Transcriptomics.</title>
        <authorList>
            <person name="Will I."/>
            <person name="Das B."/>
            <person name="Trinh T."/>
            <person name="Brachmann A."/>
            <person name="Ohm R.A."/>
            <person name="de Bekker C."/>
        </authorList>
    </citation>
    <scope>NUCLEOTIDE SEQUENCE [LARGE SCALE GENOMIC DNA]</scope>
    <source>
        <strain evidence="7 8">EC05</strain>
    </source>
</reference>
<feature type="transmembrane region" description="Helical" evidence="6">
    <location>
        <begin position="191"/>
        <end position="212"/>
    </location>
</feature>
<dbReference type="OrthoDB" id="2985014at2759"/>
<dbReference type="AlphaFoldDB" id="A0A8H4Q948"/>
<sequence>MESPAVKPADDGPTVMDRADVEARIRRSFDGRVLPLMCGLYVCSYLDRGNMGNAKTAGAQEALGLDSGRWTWVLNSFYACYVLFEWTTMLWRILPASNFVSTLCLCWGAAAMSSGAARNFGELIVTRCLLGVFEAAFGSGAPYFLSLLYKRRELALRMSLLLGMMPLANTFASSLAYGITQIRASIEPWRLLFIIEGSFSIVLAPLVYLLLIDSPATAPFLSAEEQMVAVQRLQLRDSTARRGVQWQQVLAGLSDGKTYVHAAIHFCANYSFAALSNFLPTIVHDMGYDAVSSQGLTAPAYFAAFLLCVATSYLSDRTGRRGVMLAGSAAVAVVGYGLLVGCRQAGARYLNNQGGDSKGVLAWLFFLTLGQCSSFVSSAVFPKSDAPFYIRGCAVGCGLAGLMLVLALGMHIVLETENRRRDRVSGPVDAEGEVDVTEEGDGHEAFRYVT</sequence>
<evidence type="ECO:0000256" key="5">
    <source>
        <dbReference type="ARBA" id="ARBA00023136"/>
    </source>
</evidence>
<comment type="caution">
    <text evidence="7">The sequence shown here is derived from an EMBL/GenBank/DDBJ whole genome shotgun (WGS) entry which is preliminary data.</text>
</comment>
<dbReference type="GO" id="GO:0016020">
    <property type="term" value="C:membrane"/>
    <property type="evidence" value="ECO:0007669"/>
    <property type="project" value="UniProtKB-SubCell"/>
</dbReference>
<dbReference type="SUPFAM" id="SSF103473">
    <property type="entry name" value="MFS general substrate transporter"/>
    <property type="match status" value="1"/>
</dbReference>
<feature type="transmembrane region" description="Helical" evidence="6">
    <location>
        <begin position="295"/>
        <end position="315"/>
    </location>
</feature>
<evidence type="ECO:0000256" key="2">
    <source>
        <dbReference type="ARBA" id="ARBA00022448"/>
    </source>
</evidence>
<keyword evidence="3 6" id="KW-0812">Transmembrane</keyword>
<dbReference type="InterPro" id="IPR011701">
    <property type="entry name" value="MFS"/>
</dbReference>
<dbReference type="FunFam" id="1.20.1250.20:FF:000018">
    <property type="entry name" value="MFS transporter permease"/>
    <property type="match status" value="1"/>
</dbReference>
<keyword evidence="4 6" id="KW-1133">Transmembrane helix</keyword>
<dbReference type="Proteomes" id="UP000562929">
    <property type="component" value="Unassembled WGS sequence"/>
</dbReference>
<evidence type="ECO:0000313" key="8">
    <source>
        <dbReference type="Proteomes" id="UP000562929"/>
    </source>
</evidence>
<keyword evidence="5 6" id="KW-0472">Membrane</keyword>
<dbReference type="InterPro" id="IPR036259">
    <property type="entry name" value="MFS_trans_sf"/>
</dbReference>
<feature type="transmembrane region" description="Helical" evidence="6">
    <location>
        <begin position="155"/>
        <end position="179"/>
    </location>
</feature>
<comment type="subcellular location">
    <subcellularLocation>
        <location evidence="1">Membrane</location>
        <topology evidence="1">Multi-pass membrane protein</topology>
    </subcellularLocation>
</comment>
<dbReference type="GO" id="GO:0022857">
    <property type="term" value="F:transmembrane transporter activity"/>
    <property type="evidence" value="ECO:0007669"/>
    <property type="project" value="InterPro"/>
</dbReference>
<name>A0A8H4Q948_9HYPO</name>
<feature type="transmembrane region" description="Helical" evidence="6">
    <location>
        <begin position="321"/>
        <end position="339"/>
    </location>
</feature>
<organism evidence="7 8">
    <name type="scientific">Ophiocordyceps camponoti-floridani</name>
    <dbReference type="NCBI Taxonomy" id="2030778"/>
    <lineage>
        <taxon>Eukaryota</taxon>
        <taxon>Fungi</taxon>
        <taxon>Dikarya</taxon>
        <taxon>Ascomycota</taxon>
        <taxon>Pezizomycotina</taxon>
        <taxon>Sordariomycetes</taxon>
        <taxon>Hypocreomycetidae</taxon>
        <taxon>Hypocreales</taxon>
        <taxon>Ophiocordycipitaceae</taxon>
        <taxon>Ophiocordyceps</taxon>
    </lineage>
</organism>
<proteinExistence type="predicted"/>
<dbReference type="EMBL" id="JAACLJ010000002">
    <property type="protein sequence ID" value="KAF4591469.1"/>
    <property type="molecule type" value="Genomic_DNA"/>
</dbReference>
<gene>
    <name evidence="7" type="ORF">GQ602_001768</name>
</gene>
<feature type="transmembrane region" description="Helical" evidence="6">
    <location>
        <begin position="360"/>
        <end position="382"/>
    </location>
</feature>
<evidence type="ECO:0000256" key="1">
    <source>
        <dbReference type="ARBA" id="ARBA00004141"/>
    </source>
</evidence>
<evidence type="ECO:0000256" key="4">
    <source>
        <dbReference type="ARBA" id="ARBA00022989"/>
    </source>
</evidence>
<feature type="transmembrane region" description="Helical" evidence="6">
    <location>
        <begin position="388"/>
        <end position="414"/>
    </location>
</feature>
<dbReference type="PANTHER" id="PTHR43791:SF75">
    <property type="entry name" value="TRANSPORTER, PUTATIVE (AFU_ORTHOLOGUE AFUA_2G00110)-RELATED"/>
    <property type="match status" value="1"/>
</dbReference>
<accession>A0A8H4Q948</accession>
<evidence type="ECO:0000256" key="3">
    <source>
        <dbReference type="ARBA" id="ARBA00022692"/>
    </source>
</evidence>
<evidence type="ECO:0000313" key="7">
    <source>
        <dbReference type="EMBL" id="KAF4591469.1"/>
    </source>
</evidence>
<dbReference type="Gene3D" id="1.20.1250.20">
    <property type="entry name" value="MFS general substrate transporter like domains"/>
    <property type="match status" value="2"/>
</dbReference>
<keyword evidence="2" id="KW-0813">Transport</keyword>
<protein>
    <submittedName>
        <fullName evidence="7">Alkaline phosphatase</fullName>
    </submittedName>
</protein>
<keyword evidence="8" id="KW-1185">Reference proteome</keyword>
<dbReference type="Pfam" id="PF07690">
    <property type="entry name" value="MFS_1"/>
    <property type="match status" value="1"/>
</dbReference>
<evidence type="ECO:0000256" key="6">
    <source>
        <dbReference type="SAM" id="Phobius"/>
    </source>
</evidence>
<dbReference type="PANTHER" id="PTHR43791">
    <property type="entry name" value="PERMEASE-RELATED"/>
    <property type="match status" value="1"/>
</dbReference>